<dbReference type="RefSeq" id="WP_344843265.1">
    <property type="nucleotide sequence ID" value="NZ_BAABAA010000006.1"/>
</dbReference>
<feature type="transmembrane region" description="Helical" evidence="1">
    <location>
        <begin position="43"/>
        <end position="64"/>
    </location>
</feature>
<proteinExistence type="predicted"/>
<feature type="transmembrane region" description="Helical" evidence="1">
    <location>
        <begin position="12"/>
        <end position="31"/>
    </location>
</feature>
<evidence type="ECO:0000256" key="1">
    <source>
        <dbReference type="SAM" id="Phobius"/>
    </source>
</evidence>
<organism evidence="2 3">
    <name type="scientific">Kribbella ginsengisoli</name>
    <dbReference type="NCBI Taxonomy" id="363865"/>
    <lineage>
        <taxon>Bacteria</taxon>
        <taxon>Bacillati</taxon>
        <taxon>Actinomycetota</taxon>
        <taxon>Actinomycetes</taxon>
        <taxon>Propionibacteriales</taxon>
        <taxon>Kribbellaceae</taxon>
        <taxon>Kribbella</taxon>
    </lineage>
</organism>
<accession>A0ABP6XMI3</accession>
<sequence length="104" mass="11366">MNWPAGRKGRVFAATYVVAFAAMVVGIAYTLYNQATNASTPHFITSTCLLLGGQLLINLLAFTLRTKTPPTQGKGRPSSYQLLWRRLALGRELPSATRAIRSGR</sequence>
<keyword evidence="1" id="KW-0812">Transmembrane</keyword>
<protein>
    <submittedName>
        <fullName evidence="2">Uncharacterized protein</fullName>
    </submittedName>
</protein>
<evidence type="ECO:0000313" key="3">
    <source>
        <dbReference type="Proteomes" id="UP001501222"/>
    </source>
</evidence>
<reference evidence="3" key="1">
    <citation type="journal article" date="2019" name="Int. J. Syst. Evol. Microbiol.">
        <title>The Global Catalogue of Microorganisms (GCM) 10K type strain sequencing project: providing services to taxonomists for standard genome sequencing and annotation.</title>
        <authorList>
            <consortium name="The Broad Institute Genomics Platform"/>
            <consortium name="The Broad Institute Genome Sequencing Center for Infectious Disease"/>
            <person name="Wu L."/>
            <person name="Ma J."/>
        </authorList>
    </citation>
    <scope>NUCLEOTIDE SEQUENCE [LARGE SCALE GENOMIC DNA]</scope>
    <source>
        <strain evidence="3">JCM 16928</strain>
    </source>
</reference>
<keyword evidence="1" id="KW-1133">Transmembrane helix</keyword>
<name>A0ABP6XMI3_9ACTN</name>
<gene>
    <name evidence="2" type="ORF">GCM10022235_43390</name>
</gene>
<dbReference type="EMBL" id="BAABAA010000006">
    <property type="protein sequence ID" value="GAA3569508.1"/>
    <property type="molecule type" value="Genomic_DNA"/>
</dbReference>
<dbReference type="Proteomes" id="UP001501222">
    <property type="component" value="Unassembled WGS sequence"/>
</dbReference>
<evidence type="ECO:0000313" key="2">
    <source>
        <dbReference type="EMBL" id="GAA3569508.1"/>
    </source>
</evidence>
<keyword evidence="1" id="KW-0472">Membrane</keyword>
<keyword evidence="3" id="KW-1185">Reference proteome</keyword>
<comment type="caution">
    <text evidence="2">The sequence shown here is derived from an EMBL/GenBank/DDBJ whole genome shotgun (WGS) entry which is preliminary data.</text>
</comment>